<proteinExistence type="predicted"/>
<sequence>MTKKKYTLYKADENGDGPAPCAFFLSPAGCRNGDNCKFAHILPNDGKSKAKATPTKTKSTPKAPVISSTASISSSDISSESEDEAPPPKHVTTKTKAKKTKATKKATPTTPKTVTIVEDDMFLPHGQSSASTPVAPNSESDKKKRKRNSDPFAKPKKSAATPTAESTPKSNQKKAKVVKKQDSFRDLDLPIASFQLPSAHVALANLPIASPSAITAKKATPKEVKYPIPNNTEEGRKWKNAVLATRANPKYKSDFDYDKAKEIEHDELSSLWFKASPFGPDKAGNPHVVAIDCEMCETVDPVSGAKNSKALCRLSIVNAVNPDEILIDTLVKPKWPVVDHRSRINGIKKDHLENVEFTLDHAQAFMKALCSNETVIIGHAVHNDLIALKMEHHCCVDSAMLFSIKDEPGATCSLKDLAFSVLNREMPDVHDSVNDARVALSVIEEGYIKTNGKPEPITRTFSRNRRFGNANNGADQLFVHRIPKCCTPDHISKMFMNHTSVQPTEVPDVEFNSDTGKTTVTFASIQHANLAFNALAGEPKPDKTGRMQKRVYLRTGGYIAVRKMIAPKKSNTTKE</sequence>
<dbReference type="Pfam" id="PF18044">
    <property type="entry name" value="zf-CCCH_4"/>
    <property type="match status" value="1"/>
</dbReference>
<evidence type="ECO:0000313" key="11">
    <source>
        <dbReference type="EMBL" id="GFH49108.1"/>
    </source>
</evidence>
<feature type="region of interest" description="Disordered" evidence="9">
    <location>
        <begin position="40"/>
        <end position="180"/>
    </location>
</feature>
<accession>A0AAD3CNT4</accession>
<name>A0AAD3CNT4_9STRA</name>
<dbReference type="InterPro" id="IPR036397">
    <property type="entry name" value="RNaseH_sf"/>
</dbReference>
<feature type="compositionally biased region" description="Basic residues" evidence="9">
    <location>
        <begin position="91"/>
        <end position="104"/>
    </location>
</feature>
<evidence type="ECO:0000256" key="8">
    <source>
        <dbReference type="PROSITE-ProRule" id="PRU00723"/>
    </source>
</evidence>
<keyword evidence="5" id="KW-0378">Hydrolase</keyword>
<protein>
    <recommendedName>
        <fullName evidence="10">C3H1-type domain-containing protein</fullName>
    </recommendedName>
</protein>
<evidence type="ECO:0000256" key="2">
    <source>
        <dbReference type="ARBA" id="ARBA00022722"/>
    </source>
</evidence>
<keyword evidence="1" id="KW-0698">rRNA processing</keyword>
<dbReference type="AlphaFoldDB" id="A0AAD3CNT4"/>
<dbReference type="InterPro" id="IPR035979">
    <property type="entry name" value="RBD_domain_sf"/>
</dbReference>
<evidence type="ECO:0000256" key="3">
    <source>
        <dbReference type="ARBA" id="ARBA00022723"/>
    </source>
</evidence>
<dbReference type="GO" id="GO:0008270">
    <property type="term" value="F:zinc ion binding"/>
    <property type="evidence" value="ECO:0007669"/>
    <property type="project" value="UniProtKB-KW"/>
</dbReference>
<evidence type="ECO:0000256" key="6">
    <source>
        <dbReference type="ARBA" id="ARBA00022833"/>
    </source>
</evidence>
<feature type="compositionally biased region" description="Low complexity" evidence="9">
    <location>
        <begin position="51"/>
        <end position="78"/>
    </location>
</feature>
<feature type="compositionally biased region" description="Polar residues" evidence="9">
    <location>
        <begin position="126"/>
        <end position="138"/>
    </location>
</feature>
<dbReference type="GO" id="GO:0004527">
    <property type="term" value="F:exonuclease activity"/>
    <property type="evidence" value="ECO:0007669"/>
    <property type="project" value="InterPro"/>
</dbReference>
<evidence type="ECO:0000259" key="10">
    <source>
        <dbReference type="PROSITE" id="PS50103"/>
    </source>
</evidence>
<keyword evidence="2" id="KW-0540">Nuclease</keyword>
<dbReference type="PANTHER" id="PTHR12801:SF45">
    <property type="entry name" value="RNA EXONUCLEASE 4"/>
    <property type="match status" value="1"/>
</dbReference>
<evidence type="ECO:0000313" key="12">
    <source>
        <dbReference type="Proteomes" id="UP001054902"/>
    </source>
</evidence>
<dbReference type="GO" id="GO:0005634">
    <property type="term" value="C:nucleus"/>
    <property type="evidence" value="ECO:0007669"/>
    <property type="project" value="TreeGrafter"/>
</dbReference>
<dbReference type="InterPro" id="IPR036855">
    <property type="entry name" value="Znf_CCCH_sf"/>
</dbReference>
<evidence type="ECO:0000256" key="5">
    <source>
        <dbReference type="ARBA" id="ARBA00022801"/>
    </source>
</evidence>
<evidence type="ECO:0000256" key="7">
    <source>
        <dbReference type="ARBA" id="ARBA00025599"/>
    </source>
</evidence>
<comment type="function">
    <text evidence="7">Exoribonuclease involved in ribosome biosynthesis. Involved in the processing of ITS1, the internal transcribed spacer localized between the 18S and 5.8S rRNAs.</text>
</comment>
<keyword evidence="3 8" id="KW-0479">Metal-binding</keyword>
<keyword evidence="12" id="KW-1185">Reference proteome</keyword>
<evidence type="ECO:0000256" key="1">
    <source>
        <dbReference type="ARBA" id="ARBA00022552"/>
    </source>
</evidence>
<dbReference type="SUPFAM" id="SSF54928">
    <property type="entry name" value="RNA-binding domain, RBD"/>
    <property type="match status" value="1"/>
</dbReference>
<dbReference type="GO" id="GO:0003676">
    <property type="term" value="F:nucleic acid binding"/>
    <property type="evidence" value="ECO:0007669"/>
    <property type="project" value="InterPro"/>
</dbReference>
<dbReference type="Gene3D" id="4.10.1000.10">
    <property type="entry name" value="Zinc finger, CCCH-type"/>
    <property type="match status" value="1"/>
</dbReference>
<dbReference type="InterPro" id="IPR041367">
    <property type="entry name" value="Znf-CCCH_4"/>
</dbReference>
<dbReference type="InterPro" id="IPR013520">
    <property type="entry name" value="Ribonucl_H"/>
</dbReference>
<dbReference type="InterPro" id="IPR047021">
    <property type="entry name" value="REXO1/3/4-like"/>
</dbReference>
<gene>
    <name evidence="11" type="ORF">CTEN210_05584</name>
</gene>
<dbReference type="EMBL" id="BLLK01000032">
    <property type="protein sequence ID" value="GFH49108.1"/>
    <property type="molecule type" value="Genomic_DNA"/>
</dbReference>
<dbReference type="GO" id="GO:0006364">
    <property type="term" value="P:rRNA processing"/>
    <property type="evidence" value="ECO:0007669"/>
    <property type="project" value="UniProtKB-KW"/>
</dbReference>
<keyword evidence="6 8" id="KW-0862">Zinc</keyword>
<keyword evidence="4 8" id="KW-0863">Zinc-finger</keyword>
<reference evidence="11 12" key="1">
    <citation type="journal article" date="2021" name="Sci. Rep.">
        <title>The genome of the diatom Chaetoceros tenuissimus carries an ancient integrated fragment of an extant virus.</title>
        <authorList>
            <person name="Hongo Y."/>
            <person name="Kimura K."/>
            <person name="Takaki Y."/>
            <person name="Yoshida Y."/>
            <person name="Baba S."/>
            <person name="Kobayashi G."/>
            <person name="Nagasaki K."/>
            <person name="Hano T."/>
            <person name="Tomaru Y."/>
        </authorList>
    </citation>
    <scope>NUCLEOTIDE SEQUENCE [LARGE SCALE GENOMIC DNA]</scope>
    <source>
        <strain evidence="11 12">NIES-3715</strain>
    </source>
</reference>
<evidence type="ECO:0000256" key="9">
    <source>
        <dbReference type="SAM" id="MobiDB-lite"/>
    </source>
</evidence>
<dbReference type="InterPro" id="IPR000571">
    <property type="entry name" value="Znf_CCCH"/>
</dbReference>
<dbReference type="Gene3D" id="3.30.420.10">
    <property type="entry name" value="Ribonuclease H-like superfamily/Ribonuclease H"/>
    <property type="match status" value="1"/>
</dbReference>
<dbReference type="PROSITE" id="PS50103">
    <property type="entry name" value="ZF_C3H1"/>
    <property type="match status" value="1"/>
</dbReference>
<dbReference type="SUPFAM" id="SSF53098">
    <property type="entry name" value="Ribonuclease H-like"/>
    <property type="match status" value="1"/>
</dbReference>
<dbReference type="SMART" id="SM00479">
    <property type="entry name" value="EXOIII"/>
    <property type="match status" value="1"/>
</dbReference>
<feature type="zinc finger region" description="C3H1-type" evidence="8">
    <location>
        <begin position="15"/>
        <end position="43"/>
    </location>
</feature>
<feature type="compositionally biased region" description="Low complexity" evidence="9">
    <location>
        <begin position="105"/>
        <end position="115"/>
    </location>
</feature>
<dbReference type="InterPro" id="IPR012337">
    <property type="entry name" value="RNaseH-like_sf"/>
</dbReference>
<comment type="caution">
    <text evidence="11">The sequence shown here is derived from an EMBL/GenBank/DDBJ whole genome shotgun (WGS) entry which is preliminary data.</text>
</comment>
<dbReference type="SUPFAM" id="SSF90229">
    <property type="entry name" value="CCCH zinc finger"/>
    <property type="match status" value="1"/>
</dbReference>
<evidence type="ECO:0000256" key="4">
    <source>
        <dbReference type="ARBA" id="ARBA00022771"/>
    </source>
</evidence>
<organism evidence="11 12">
    <name type="scientific">Chaetoceros tenuissimus</name>
    <dbReference type="NCBI Taxonomy" id="426638"/>
    <lineage>
        <taxon>Eukaryota</taxon>
        <taxon>Sar</taxon>
        <taxon>Stramenopiles</taxon>
        <taxon>Ochrophyta</taxon>
        <taxon>Bacillariophyta</taxon>
        <taxon>Coscinodiscophyceae</taxon>
        <taxon>Chaetocerotophycidae</taxon>
        <taxon>Chaetocerotales</taxon>
        <taxon>Chaetocerotaceae</taxon>
        <taxon>Chaetoceros</taxon>
    </lineage>
</organism>
<feature type="domain" description="C3H1-type" evidence="10">
    <location>
        <begin position="15"/>
        <end position="43"/>
    </location>
</feature>
<dbReference type="PANTHER" id="PTHR12801">
    <property type="entry name" value="RNA EXONUCLEASE REXO1 / RECO3 FAMILY MEMBER-RELATED"/>
    <property type="match status" value="1"/>
</dbReference>
<dbReference type="Proteomes" id="UP001054902">
    <property type="component" value="Unassembled WGS sequence"/>
</dbReference>